<proteinExistence type="predicted"/>
<dbReference type="RefSeq" id="WP_247811984.1">
    <property type="nucleotide sequence ID" value="NZ_CP095855.1"/>
</dbReference>
<accession>A0ABY4I3L9</accession>
<dbReference type="SMART" id="SM00850">
    <property type="entry name" value="LytTR"/>
    <property type="match status" value="1"/>
</dbReference>
<dbReference type="Proteomes" id="UP000830198">
    <property type="component" value="Chromosome"/>
</dbReference>
<sequence length="109" mass="12986">MILKKDAIREMILEEKIVYVAVQRNYISLKLLDGRTFTIRKSLQQFRQEATPDLFIRIHKRYIVCINYIRFVDAEVTMVVGDPLPIGREYVNLQRAPSFYYRHFTSNIS</sequence>
<protein>
    <submittedName>
        <fullName evidence="2">LytTR family transcriptional regulator</fullName>
    </submittedName>
</protein>
<feature type="domain" description="HTH LytTR-type" evidence="1">
    <location>
        <begin position="1"/>
        <end position="70"/>
    </location>
</feature>
<keyword evidence="3" id="KW-1185">Reference proteome</keyword>
<evidence type="ECO:0000259" key="1">
    <source>
        <dbReference type="PROSITE" id="PS50930"/>
    </source>
</evidence>
<dbReference type="PROSITE" id="PS50930">
    <property type="entry name" value="HTH_LYTTR"/>
    <property type="match status" value="1"/>
</dbReference>
<evidence type="ECO:0000313" key="3">
    <source>
        <dbReference type="Proteomes" id="UP000830198"/>
    </source>
</evidence>
<evidence type="ECO:0000313" key="2">
    <source>
        <dbReference type="EMBL" id="UPK69713.1"/>
    </source>
</evidence>
<dbReference type="EMBL" id="CP095855">
    <property type="protein sequence ID" value="UPK69713.1"/>
    <property type="molecule type" value="Genomic_DNA"/>
</dbReference>
<name>A0ABY4I3L9_CHIFI</name>
<organism evidence="2 3">
    <name type="scientific">Chitinophaga filiformis</name>
    <name type="common">Myxococcus filiformis</name>
    <name type="synonym">Flexibacter filiformis</name>
    <dbReference type="NCBI Taxonomy" id="104663"/>
    <lineage>
        <taxon>Bacteria</taxon>
        <taxon>Pseudomonadati</taxon>
        <taxon>Bacteroidota</taxon>
        <taxon>Chitinophagia</taxon>
        <taxon>Chitinophagales</taxon>
        <taxon>Chitinophagaceae</taxon>
        <taxon>Chitinophaga</taxon>
    </lineage>
</organism>
<gene>
    <name evidence="2" type="ORF">MYF79_00230</name>
</gene>
<dbReference type="Gene3D" id="2.40.50.1020">
    <property type="entry name" value="LytTr DNA-binding domain"/>
    <property type="match status" value="1"/>
</dbReference>
<dbReference type="Pfam" id="PF04397">
    <property type="entry name" value="LytTR"/>
    <property type="match status" value="1"/>
</dbReference>
<reference evidence="2 3" key="1">
    <citation type="submission" date="2022-04" db="EMBL/GenBank/DDBJ databases">
        <title>The arsenic-methylating capacity of Chitinophaga filiformis YT5 during chitin decomposition.</title>
        <authorList>
            <person name="Chen G."/>
            <person name="Liang Y."/>
        </authorList>
    </citation>
    <scope>NUCLEOTIDE SEQUENCE [LARGE SCALE GENOMIC DNA]</scope>
    <source>
        <strain evidence="2 3">YT5</strain>
    </source>
</reference>
<dbReference type="InterPro" id="IPR007492">
    <property type="entry name" value="LytTR_DNA-bd_dom"/>
</dbReference>